<proteinExistence type="predicted"/>
<dbReference type="InParanoid" id="A0A1X7UP40"/>
<accession>A0A1X7UP40</accession>
<sequence length="62" mass="6533">LTKTLITGLYSVPDFIGHVTFLLLQILGSGRPPGNSTQIPAIFPYNATFIVAISASIKDGEG</sequence>
<dbReference type="EnsemblMetazoa" id="Aqu2.1.29528_001">
    <property type="protein sequence ID" value="Aqu2.1.29528_001"/>
    <property type="gene ID" value="Aqu2.1.29528"/>
</dbReference>
<organism evidence="1">
    <name type="scientific">Amphimedon queenslandica</name>
    <name type="common">Sponge</name>
    <dbReference type="NCBI Taxonomy" id="400682"/>
    <lineage>
        <taxon>Eukaryota</taxon>
        <taxon>Metazoa</taxon>
        <taxon>Porifera</taxon>
        <taxon>Demospongiae</taxon>
        <taxon>Heteroscleromorpha</taxon>
        <taxon>Haplosclerida</taxon>
        <taxon>Niphatidae</taxon>
        <taxon>Amphimedon</taxon>
    </lineage>
</organism>
<dbReference type="AlphaFoldDB" id="A0A1X7UP40"/>
<protein>
    <submittedName>
        <fullName evidence="1">Uncharacterized protein</fullName>
    </submittedName>
</protein>
<reference evidence="1" key="1">
    <citation type="submission" date="2017-05" db="UniProtKB">
        <authorList>
            <consortium name="EnsemblMetazoa"/>
        </authorList>
    </citation>
    <scope>IDENTIFICATION</scope>
</reference>
<name>A0A1X7UP40_AMPQE</name>
<evidence type="ECO:0000313" key="1">
    <source>
        <dbReference type="EnsemblMetazoa" id="Aqu2.1.29528_001"/>
    </source>
</evidence>